<evidence type="ECO:0000313" key="8">
    <source>
        <dbReference type="Proteomes" id="UP000013520"/>
    </source>
</evidence>
<evidence type="ECO:0000256" key="3">
    <source>
        <dbReference type="ARBA" id="ARBA00022989"/>
    </source>
</evidence>
<sequence>MEHMEHMEQNKTSRHKPVLWEKIFVLIVIFFSTGAVLPLLQTVSGAVYGPVQGNVAMQVLWAGIYAVALITLYLLLTRLRHAARIAGRDKLLWLLVGLALVSVFWSEAPAVTLRRGIALLGATAFGFYLAVRYTRREIVELLVWTFGLIAILSMGFILLMPSLGVHSHYQFAAWRGVYVHKNTLGCMMVLAAIVWLLYSIDHFKENKWNFIFFALAVVLLFQSQSVTATLILGALLVMVLIFRKARRRKFWGAGMLLLLGGGCLAWWLGDNLLVIILDVLGRNETLSGRTELWQLIWDQIRQRPWLGYGYNAFWLGWQGPSGEVWQVLNWTPPHAHNGYLDIWLQLGLAGLVLLLISLLVNLIKAFTLARKKSDMVGLFPLLMLVFMMMHNISESTFMENFFFWILYVMTSIQLRIENQGGAAHANKT</sequence>
<feature type="transmembrane region" description="Helical" evidence="5">
    <location>
        <begin position="375"/>
        <end position="393"/>
    </location>
</feature>
<evidence type="ECO:0000256" key="1">
    <source>
        <dbReference type="ARBA" id="ARBA00004141"/>
    </source>
</evidence>
<dbReference type="eggNOG" id="COG3307">
    <property type="taxonomic scope" value="Bacteria"/>
</dbReference>
<feature type="transmembrane region" description="Helical" evidence="5">
    <location>
        <begin position="179"/>
        <end position="198"/>
    </location>
</feature>
<keyword evidence="8" id="KW-1185">Reference proteome</keyword>
<feature type="transmembrane region" description="Helical" evidence="5">
    <location>
        <begin position="112"/>
        <end position="131"/>
    </location>
</feature>
<dbReference type="AlphaFoldDB" id="R4KQV6"/>
<evidence type="ECO:0000256" key="5">
    <source>
        <dbReference type="SAM" id="Phobius"/>
    </source>
</evidence>
<dbReference type="STRING" id="767817.Desgi_4711"/>
<feature type="transmembrane region" description="Helical" evidence="5">
    <location>
        <begin position="20"/>
        <end position="40"/>
    </location>
</feature>
<organism evidence="7 8">
    <name type="scientific">Desulfoscipio gibsoniae DSM 7213</name>
    <dbReference type="NCBI Taxonomy" id="767817"/>
    <lineage>
        <taxon>Bacteria</taxon>
        <taxon>Bacillati</taxon>
        <taxon>Bacillota</taxon>
        <taxon>Clostridia</taxon>
        <taxon>Eubacteriales</taxon>
        <taxon>Desulfallaceae</taxon>
        <taxon>Desulfoscipio</taxon>
    </lineage>
</organism>
<comment type="subcellular location">
    <subcellularLocation>
        <location evidence="1">Membrane</location>
        <topology evidence="1">Multi-pass membrane protein</topology>
    </subcellularLocation>
</comment>
<reference evidence="7 8" key="1">
    <citation type="submission" date="2012-01" db="EMBL/GenBank/DDBJ databases">
        <title>Complete sequence of Desulfotomaculum gibsoniae DSM 7213.</title>
        <authorList>
            <consortium name="US DOE Joint Genome Institute"/>
            <person name="Lucas S."/>
            <person name="Han J."/>
            <person name="Lapidus A."/>
            <person name="Cheng J.-F."/>
            <person name="Goodwin L."/>
            <person name="Pitluck S."/>
            <person name="Peters L."/>
            <person name="Ovchinnikova G."/>
            <person name="Teshima H."/>
            <person name="Detter J.C."/>
            <person name="Han C."/>
            <person name="Tapia R."/>
            <person name="Land M."/>
            <person name="Hauser L."/>
            <person name="Kyrpides N."/>
            <person name="Ivanova N."/>
            <person name="Pagani I."/>
            <person name="Parshina S."/>
            <person name="Plugge C."/>
            <person name="Muyzer G."/>
            <person name="Kuever J."/>
            <person name="Ivanova A."/>
            <person name="Nazina T."/>
            <person name="Klenk H.-P."/>
            <person name="Brambilla E."/>
            <person name="Spring S."/>
            <person name="Stams A.F."/>
            <person name="Woyke T."/>
        </authorList>
    </citation>
    <scope>NUCLEOTIDE SEQUENCE [LARGE SCALE GENOMIC DNA]</scope>
    <source>
        <strain evidence="7 8">DSM 7213</strain>
    </source>
</reference>
<dbReference type="Pfam" id="PF04932">
    <property type="entry name" value="Wzy_C"/>
    <property type="match status" value="1"/>
</dbReference>
<dbReference type="KEGG" id="dgi:Desgi_4711"/>
<feature type="transmembrane region" description="Helical" evidence="5">
    <location>
        <begin position="342"/>
        <end position="363"/>
    </location>
</feature>
<dbReference type="HOGENOM" id="CLU_039809_2_0_9"/>
<gene>
    <name evidence="7" type="ORF">Desgi_4711</name>
</gene>
<keyword evidence="3 5" id="KW-1133">Transmembrane helix</keyword>
<feature type="domain" description="O-antigen ligase-related" evidence="6">
    <location>
        <begin position="212"/>
        <end position="355"/>
    </location>
</feature>
<dbReference type="PANTHER" id="PTHR37422:SF17">
    <property type="entry name" value="O-ANTIGEN LIGASE"/>
    <property type="match status" value="1"/>
</dbReference>
<dbReference type="InterPro" id="IPR007016">
    <property type="entry name" value="O-antigen_ligase-rel_domated"/>
</dbReference>
<keyword evidence="4 5" id="KW-0472">Membrane</keyword>
<dbReference type="GO" id="GO:0016874">
    <property type="term" value="F:ligase activity"/>
    <property type="evidence" value="ECO:0007669"/>
    <property type="project" value="UniProtKB-KW"/>
</dbReference>
<keyword evidence="2 5" id="KW-0812">Transmembrane</keyword>
<feature type="transmembrane region" description="Helical" evidence="5">
    <location>
        <begin position="60"/>
        <end position="79"/>
    </location>
</feature>
<name>R4KQV6_9FIRM</name>
<evidence type="ECO:0000256" key="4">
    <source>
        <dbReference type="ARBA" id="ARBA00023136"/>
    </source>
</evidence>
<dbReference type="OrthoDB" id="1951378at2"/>
<protein>
    <submittedName>
        <fullName evidence="7">Lipid A core-O-antigen ligase-like enyme</fullName>
    </submittedName>
</protein>
<dbReference type="GO" id="GO:0016020">
    <property type="term" value="C:membrane"/>
    <property type="evidence" value="ECO:0007669"/>
    <property type="project" value="UniProtKB-SubCell"/>
</dbReference>
<feature type="transmembrane region" description="Helical" evidence="5">
    <location>
        <begin position="91"/>
        <end position="106"/>
    </location>
</feature>
<accession>R4KQV6</accession>
<evidence type="ECO:0000313" key="7">
    <source>
        <dbReference type="EMBL" id="AGL03932.1"/>
    </source>
</evidence>
<feature type="transmembrane region" description="Helical" evidence="5">
    <location>
        <begin position="138"/>
        <end position="159"/>
    </location>
</feature>
<keyword evidence="7" id="KW-0436">Ligase</keyword>
<dbReference type="InterPro" id="IPR051533">
    <property type="entry name" value="WaaL-like"/>
</dbReference>
<dbReference type="RefSeq" id="WP_006522222.1">
    <property type="nucleotide sequence ID" value="NC_021184.1"/>
</dbReference>
<feature type="transmembrane region" description="Helical" evidence="5">
    <location>
        <begin position="205"/>
        <end position="221"/>
    </location>
</feature>
<feature type="transmembrane region" description="Helical" evidence="5">
    <location>
        <begin position="250"/>
        <end position="269"/>
    </location>
</feature>
<dbReference type="PANTHER" id="PTHR37422">
    <property type="entry name" value="TEICHURONIC ACID BIOSYNTHESIS PROTEIN TUAE"/>
    <property type="match status" value="1"/>
</dbReference>
<evidence type="ECO:0000259" key="6">
    <source>
        <dbReference type="Pfam" id="PF04932"/>
    </source>
</evidence>
<feature type="transmembrane region" description="Helical" evidence="5">
    <location>
        <begin position="227"/>
        <end position="243"/>
    </location>
</feature>
<dbReference type="Proteomes" id="UP000013520">
    <property type="component" value="Chromosome"/>
</dbReference>
<evidence type="ECO:0000256" key="2">
    <source>
        <dbReference type="ARBA" id="ARBA00022692"/>
    </source>
</evidence>
<proteinExistence type="predicted"/>
<dbReference type="EMBL" id="CP003273">
    <property type="protein sequence ID" value="AGL03932.1"/>
    <property type="molecule type" value="Genomic_DNA"/>
</dbReference>